<evidence type="ECO:0000313" key="1">
    <source>
        <dbReference type="EMBL" id="MFF3228909.1"/>
    </source>
</evidence>
<dbReference type="EMBL" id="JBIAPI010000016">
    <property type="protein sequence ID" value="MFF3228909.1"/>
    <property type="molecule type" value="Genomic_DNA"/>
</dbReference>
<dbReference type="RefSeq" id="WP_387726085.1">
    <property type="nucleotide sequence ID" value="NZ_JBIAPI010000016.1"/>
</dbReference>
<gene>
    <name evidence="1" type="ORF">ACFYV7_39400</name>
</gene>
<dbReference type="Proteomes" id="UP001601948">
    <property type="component" value="Unassembled WGS sequence"/>
</dbReference>
<accession>A0ABW6R5Z8</accession>
<comment type="caution">
    <text evidence="1">The sequence shown here is derived from an EMBL/GenBank/DDBJ whole genome shotgun (WGS) entry which is preliminary data.</text>
</comment>
<sequence length="302" mass="32282">MSFPELMKLATDIRIKAQNRTALEAAAVGMRVDPAKLNFSFIEAAFAPFSQMPDPARYDPLIADLNVAMAELRTDPVPQSGLTAGVVLTDKTLNKMTTAGGYLNSWTGVAAMEFKRNFIDNFKTIADNQFNMLSTMKGALQAHQAMWRSAHEDIKKIAEDTRNALDNMSSCNKNQWTFFFSVMAAVGTISAAGITIITGGATAPVVAIGATASLGSAGVSGKTARSDASGATVDAILREMHSAINKLTTHIQTVETEQIADKVRVLTALAHNQKHNLISARPQLVGMSDSDLLGKSGMGRPH</sequence>
<name>A0ABW6R5Z8_9NOCA</name>
<protein>
    <recommendedName>
        <fullName evidence="3">ESX-1 secretion-associated protein EspA/EspE-like domain-containing protein</fullName>
    </recommendedName>
</protein>
<proteinExistence type="predicted"/>
<evidence type="ECO:0008006" key="3">
    <source>
        <dbReference type="Google" id="ProtNLM"/>
    </source>
</evidence>
<reference evidence="1 2" key="1">
    <citation type="submission" date="2024-10" db="EMBL/GenBank/DDBJ databases">
        <title>The Natural Products Discovery Center: Release of the First 8490 Sequenced Strains for Exploring Actinobacteria Biosynthetic Diversity.</title>
        <authorList>
            <person name="Kalkreuter E."/>
            <person name="Kautsar S.A."/>
            <person name="Yang D."/>
            <person name="Bader C.D."/>
            <person name="Teijaro C.N."/>
            <person name="Fluegel L."/>
            <person name="Davis C.M."/>
            <person name="Simpson J.R."/>
            <person name="Lauterbach L."/>
            <person name="Steele A.D."/>
            <person name="Gui C."/>
            <person name="Meng S."/>
            <person name="Li G."/>
            <person name="Viehrig K."/>
            <person name="Ye F."/>
            <person name="Su P."/>
            <person name="Kiefer A.F."/>
            <person name="Nichols A."/>
            <person name="Cepeda A.J."/>
            <person name="Yan W."/>
            <person name="Fan B."/>
            <person name="Jiang Y."/>
            <person name="Adhikari A."/>
            <person name="Zheng C.-J."/>
            <person name="Schuster L."/>
            <person name="Cowan T.M."/>
            <person name="Smanski M.J."/>
            <person name="Chevrette M.G."/>
            <person name="De Carvalho L.P.S."/>
            <person name="Shen B."/>
        </authorList>
    </citation>
    <scope>NUCLEOTIDE SEQUENCE [LARGE SCALE GENOMIC DNA]</scope>
    <source>
        <strain evidence="1 2">NPDC003040</strain>
    </source>
</reference>
<evidence type="ECO:0000313" key="2">
    <source>
        <dbReference type="Proteomes" id="UP001601948"/>
    </source>
</evidence>
<keyword evidence="2" id="KW-1185">Reference proteome</keyword>
<organism evidence="1 2">
    <name type="scientific">Nocardia suismassiliense</name>
    <dbReference type="NCBI Taxonomy" id="2077092"/>
    <lineage>
        <taxon>Bacteria</taxon>
        <taxon>Bacillati</taxon>
        <taxon>Actinomycetota</taxon>
        <taxon>Actinomycetes</taxon>
        <taxon>Mycobacteriales</taxon>
        <taxon>Nocardiaceae</taxon>
        <taxon>Nocardia</taxon>
    </lineage>
</organism>